<keyword evidence="3" id="KW-1185">Reference proteome</keyword>
<sequence>MGLWRKQLIRRGKLSISNIDFIGLEFADKKRSRRLPPGLAPVVDPFPEGDLPEEEIIVEDTRKFEEKTSFKPELSQEDDSNLYKPKVSLRGVFPRPNNISKTFGGGRVIRPGEVLETAEEKAAKETRTRQLLAAYRSEMGLDIDPKLKSECEERRSYEARLMYEKLQSHPNAQVNKKARQFVFSFQAMEMMKVTRSSPFYLKNTGYQNFFEAFVENKSNYPLKEAAIEEGSLIQVLPYIIFLVSPMFAILLIAIQKRI</sequence>
<dbReference type="Proteomes" id="UP000737018">
    <property type="component" value="Unassembled WGS sequence"/>
</dbReference>
<keyword evidence="1" id="KW-0812">Transmembrane</keyword>
<dbReference type="OrthoDB" id="206869at2759"/>
<proteinExistence type="predicted"/>
<keyword evidence="1" id="KW-1133">Transmembrane helix</keyword>
<evidence type="ECO:0000256" key="1">
    <source>
        <dbReference type="SAM" id="Phobius"/>
    </source>
</evidence>
<evidence type="ECO:0000313" key="2">
    <source>
        <dbReference type="EMBL" id="KAF3962663.1"/>
    </source>
</evidence>
<keyword evidence="1" id="KW-0472">Membrane</keyword>
<dbReference type="PANTHER" id="PTHR35482:SF1">
    <property type="entry name" value="CYTOCHROME C OXIDASE SUBUNIT"/>
    <property type="match status" value="1"/>
</dbReference>
<accession>A0A8J4RGB3</accession>
<dbReference type="PANTHER" id="PTHR35482">
    <property type="entry name" value="CYTOCHROME C OXIDASE SUBUNIT"/>
    <property type="match status" value="1"/>
</dbReference>
<reference evidence="2" key="1">
    <citation type="submission" date="2020-03" db="EMBL/GenBank/DDBJ databases">
        <title>Castanea mollissima Vanexum genome sequencing.</title>
        <authorList>
            <person name="Staton M."/>
        </authorList>
    </citation>
    <scope>NUCLEOTIDE SEQUENCE</scope>
    <source>
        <tissue evidence="2">Leaf</tissue>
    </source>
</reference>
<dbReference type="EMBL" id="JRKL02001679">
    <property type="protein sequence ID" value="KAF3962663.1"/>
    <property type="molecule type" value="Genomic_DNA"/>
</dbReference>
<dbReference type="AlphaFoldDB" id="A0A8J4RGB3"/>
<evidence type="ECO:0000313" key="3">
    <source>
        <dbReference type="Proteomes" id="UP000737018"/>
    </source>
</evidence>
<organism evidence="2 3">
    <name type="scientific">Castanea mollissima</name>
    <name type="common">Chinese chestnut</name>
    <dbReference type="NCBI Taxonomy" id="60419"/>
    <lineage>
        <taxon>Eukaryota</taxon>
        <taxon>Viridiplantae</taxon>
        <taxon>Streptophyta</taxon>
        <taxon>Embryophyta</taxon>
        <taxon>Tracheophyta</taxon>
        <taxon>Spermatophyta</taxon>
        <taxon>Magnoliopsida</taxon>
        <taxon>eudicotyledons</taxon>
        <taxon>Gunneridae</taxon>
        <taxon>Pentapetalae</taxon>
        <taxon>rosids</taxon>
        <taxon>fabids</taxon>
        <taxon>Fagales</taxon>
        <taxon>Fagaceae</taxon>
        <taxon>Castanea</taxon>
    </lineage>
</organism>
<gene>
    <name evidence="2" type="ORF">CMV_012852</name>
</gene>
<comment type="caution">
    <text evidence="2">The sequence shown here is derived from an EMBL/GenBank/DDBJ whole genome shotgun (WGS) entry which is preliminary data.</text>
</comment>
<feature type="transmembrane region" description="Helical" evidence="1">
    <location>
        <begin position="235"/>
        <end position="254"/>
    </location>
</feature>
<name>A0A8J4RGB3_9ROSI</name>
<protein>
    <submittedName>
        <fullName evidence="2">Uncharacterized protein</fullName>
    </submittedName>
</protein>